<sequence>MPPPSDTEPCGSTGRKRSFVWNIFYKYPNNKIRCKICKKEFTHKKNDGTGSLKRHIEHVHPSHFADLTTQAQLSVSASGSRNPIAPFNYESELLRREIVRWVSIGMPSSSSSNQGGFGYMMNIYNRTGQSSSSTRKTLSEIARDILIALFSTVTSKSVFPNGRHTIDKSRSQMSNNTLEALMCLADWYVFKKTRLSGSISMSRT</sequence>
<keyword evidence="2" id="KW-1185">Reference proteome</keyword>
<dbReference type="Proteomes" id="UP001060085">
    <property type="component" value="Linkage Group LG05"/>
</dbReference>
<gene>
    <name evidence="1" type="ORF">M9H77_23260</name>
</gene>
<dbReference type="EMBL" id="CM044705">
    <property type="protein sequence ID" value="KAI5663937.1"/>
    <property type="molecule type" value="Genomic_DNA"/>
</dbReference>
<proteinExistence type="predicted"/>
<comment type="caution">
    <text evidence="1">The sequence shown here is derived from an EMBL/GenBank/DDBJ whole genome shotgun (WGS) entry which is preliminary data.</text>
</comment>
<organism evidence="1 2">
    <name type="scientific">Catharanthus roseus</name>
    <name type="common">Madagascar periwinkle</name>
    <name type="synonym">Vinca rosea</name>
    <dbReference type="NCBI Taxonomy" id="4058"/>
    <lineage>
        <taxon>Eukaryota</taxon>
        <taxon>Viridiplantae</taxon>
        <taxon>Streptophyta</taxon>
        <taxon>Embryophyta</taxon>
        <taxon>Tracheophyta</taxon>
        <taxon>Spermatophyta</taxon>
        <taxon>Magnoliopsida</taxon>
        <taxon>eudicotyledons</taxon>
        <taxon>Gunneridae</taxon>
        <taxon>Pentapetalae</taxon>
        <taxon>asterids</taxon>
        <taxon>lamiids</taxon>
        <taxon>Gentianales</taxon>
        <taxon>Apocynaceae</taxon>
        <taxon>Rauvolfioideae</taxon>
        <taxon>Vinceae</taxon>
        <taxon>Catharanthinae</taxon>
        <taxon>Catharanthus</taxon>
    </lineage>
</organism>
<accession>A0ACC0AU13</accession>
<reference evidence="2" key="1">
    <citation type="journal article" date="2023" name="Nat. Plants">
        <title>Single-cell RNA sequencing provides a high-resolution roadmap for understanding the multicellular compartmentation of specialized metabolism.</title>
        <authorList>
            <person name="Sun S."/>
            <person name="Shen X."/>
            <person name="Li Y."/>
            <person name="Li Y."/>
            <person name="Wang S."/>
            <person name="Li R."/>
            <person name="Zhang H."/>
            <person name="Shen G."/>
            <person name="Guo B."/>
            <person name="Wei J."/>
            <person name="Xu J."/>
            <person name="St-Pierre B."/>
            <person name="Chen S."/>
            <person name="Sun C."/>
        </authorList>
    </citation>
    <scope>NUCLEOTIDE SEQUENCE [LARGE SCALE GENOMIC DNA]</scope>
</reference>
<evidence type="ECO:0000313" key="1">
    <source>
        <dbReference type="EMBL" id="KAI5663937.1"/>
    </source>
</evidence>
<protein>
    <submittedName>
        <fullName evidence="1">Uncharacterized protein</fullName>
    </submittedName>
</protein>
<name>A0ACC0AU13_CATRO</name>
<evidence type="ECO:0000313" key="2">
    <source>
        <dbReference type="Proteomes" id="UP001060085"/>
    </source>
</evidence>